<keyword evidence="10" id="KW-0325">Glycoprotein</keyword>
<dbReference type="Pfam" id="PF00777">
    <property type="entry name" value="Glyco_transf_29"/>
    <property type="match status" value="1"/>
</dbReference>
<comment type="similarity">
    <text evidence="2">Belongs to the glycosyltransferase 29 family.</text>
</comment>
<keyword evidence="4" id="KW-0808">Transferase</keyword>
<comment type="caution">
    <text evidence="11">The sequence shown here is derived from an EMBL/GenBank/DDBJ whole genome shotgun (WGS) entry which is preliminary data.</text>
</comment>
<organism evidence="11 12">
    <name type="scientific">Saponaria officinalis</name>
    <name type="common">Common soapwort</name>
    <name type="synonym">Lychnis saponaria</name>
    <dbReference type="NCBI Taxonomy" id="3572"/>
    <lineage>
        <taxon>Eukaryota</taxon>
        <taxon>Viridiplantae</taxon>
        <taxon>Streptophyta</taxon>
        <taxon>Embryophyta</taxon>
        <taxon>Tracheophyta</taxon>
        <taxon>Spermatophyta</taxon>
        <taxon>Magnoliopsida</taxon>
        <taxon>eudicotyledons</taxon>
        <taxon>Gunneridae</taxon>
        <taxon>Pentapetalae</taxon>
        <taxon>Caryophyllales</taxon>
        <taxon>Caryophyllaceae</taxon>
        <taxon>Caryophylleae</taxon>
        <taxon>Saponaria</taxon>
    </lineage>
</organism>
<dbReference type="PANTHER" id="PTHR46779:SF1">
    <property type="entry name" value="BETA-1,6-GALACTOSYLTRANSFERASE GALT29A"/>
    <property type="match status" value="1"/>
</dbReference>
<keyword evidence="7" id="KW-1133">Transmembrane helix</keyword>
<keyword evidence="6" id="KW-0735">Signal-anchor</keyword>
<dbReference type="CDD" id="cd19952">
    <property type="entry name" value="GT29"/>
    <property type="match status" value="1"/>
</dbReference>
<dbReference type="EMBL" id="JBDFQZ010000005">
    <property type="protein sequence ID" value="KAK9726987.1"/>
    <property type="molecule type" value="Genomic_DNA"/>
</dbReference>
<evidence type="ECO:0000313" key="12">
    <source>
        <dbReference type="Proteomes" id="UP001443914"/>
    </source>
</evidence>
<dbReference type="Proteomes" id="UP001443914">
    <property type="component" value="Unassembled WGS sequence"/>
</dbReference>
<gene>
    <name evidence="11" type="ORF">RND81_05G250500</name>
</gene>
<proteinExistence type="inferred from homology"/>
<dbReference type="InterPro" id="IPR001675">
    <property type="entry name" value="Glyco_trans_29"/>
</dbReference>
<comment type="subcellular location">
    <subcellularLocation>
        <location evidence="1">Golgi apparatus membrane</location>
        <topology evidence="1">Single-pass type II membrane protein</topology>
    </subcellularLocation>
</comment>
<evidence type="ECO:0000256" key="1">
    <source>
        <dbReference type="ARBA" id="ARBA00004323"/>
    </source>
</evidence>
<dbReference type="Gene3D" id="3.90.1480.20">
    <property type="entry name" value="Glycosyl transferase family 29"/>
    <property type="match status" value="1"/>
</dbReference>
<accession>A0AAW1L241</accession>
<evidence type="ECO:0000256" key="3">
    <source>
        <dbReference type="ARBA" id="ARBA00022676"/>
    </source>
</evidence>
<dbReference type="PANTHER" id="PTHR46779">
    <property type="entry name" value="BETA-1,6-GALACTOSYLTRANSFERASE GALT29A"/>
    <property type="match status" value="1"/>
</dbReference>
<keyword evidence="5" id="KW-0812">Transmembrane</keyword>
<keyword evidence="8" id="KW-0333">Golgi apparatus</keyword>
<evidence type="ECO:0000256" key="10">
    <source>
        <dbReference type="ARBA" id="ARBA00023180"/>
    </source>
</evidence>
<dbReference type="GO" id="GO:0008373">
    <property type="term" value="F:sialyltransferase activity"/>
    <property type="evidence" value="ECO:0007669"/>
    <property type="project" value="InterPro"/>
</dbReference>
<sequence>MKKFVRLQCIVLLLIVVTATFGYWVAVRNGFGSVSGDGDVRTGFWEYWSEENPLDFPLFNSTLLKLAEIDASEVRLRKEIEQLLERDVNNSKWISKEFKSTSSDWSRKKRFQPDIMEELLDQVKFPVDVHNSGLTGSKMKYSSCAVVGNNGILLNKEYGELIDGHEAVIRLKNARIKSFEKNVGSKTTISFISSPVLHHCARNDDCFCHPYGTTVSIVLYMGQPAHFLDYVLCNSSHKSPLIVTDPRLDTLCYRIVKYYSLKRFADGRANKTFEHWYSAHNGSMFVYSSGMQAATLALGICDRVSLFGFGKSNGTKHHYHTNRTQELSVHDYAAEYDFYHDLVKKPHAVPFFSVSFKFPPMVIHN</sequence>
<evidence type="ECO:0000256" key="2">
    <source>
        <dbReference type="ARBA" id="ARBA00006003"/>
    </source>
</evidence>
<keyword evidence="12" id="KW-1185">Reference proteome</keyword>
<dbReference type="AlphaFoldDB" id="A0AAW1L241"/>
<keyword evidence="3" id="KW-0328">Glycosyltransferase</keyword>
<keyword evidence="9" id="KW-0472">Membrane</keyword>
<dbReference type="InterPro" id="IPR038578">
    <property type="entry name" value="GT29-like_sf"/>
</dbReference>
<evidence type="ECO:0000256" key="5">
    <source>
        <dbReference type="ARBA" id="ARBA00022692"/>
    </source>
</evidence>
<evidence type="ECO:0000256" key="6">
    <source>
        <dbReference type="ARBA" id="ARBA00022968"/>
    </source>
</evidence>
<evidence type="ECO:0000256" key="9">
    <source>
        <dbReference type="ARBA" id="ARBA00023136"/>
    </source>
</evidence>
<name>A0AAW1L241_SAPOF</name>
<protein>
    <submittedName>
        <fullName evidence="11">Uncharacterized protein</fullName>
    </submittedName>
</protein>
<evidence type="ECO:0000256" key="7">
    <source>
        <dbReference type="ARBA" id="ARBA00022989"/>
    </source>
</evidence>
<evidence type="ECO:0000256" key="8">
    <source>
        <dbReference type="ARBA" id="ARBA00023034"/>
    </source>
</evidence>
<evidence type="ECO:0000256" key="4">
    <source>
        <dbReference type="ARBA" id="ARBA00022679"/>
    </source>
</evidence>
<dbReference type="GO" id="GO:0000139">
    <property type="term" value="C:Golgi membrane"/>
    <property type="evidence" value="ECO:0007669"/>
    <property type="project" value="UniProtKB-SubCell"/>
</dbReference>
<reference evidence="11" key="1">
    <citation type="submission" date="2024-03" db="EMBL/GenBank/DDBJ databases">
        <title>WGS assembly of Saponaria officinalis var. Norfolk2.</title>
        <authorList>
            <person name="Jenkins J."/>
            <person name="Shu S."/>
            <person name="Grimwood J."/>
            <person name="Barry K."/>
            <person name="Goodstein D."/>
            <person name="Schmutz J."/>
            <person name="Leebens-Mack J."/>
            <person name="Osbourn A."/>
        </authorList>
    </citation>
    <scope>NUCLEOTIDE SEQUENCE [LARGE SCALE GENOMIC DNA]</scope>
    <source>
        <strain evidence="11">JIC</strain>
    </source>
</reference>
<evidence type="ECO:0000313" key="11">
    <source>
        <dbReference type="EMBL" id="KAK9726987.1"/>
    </source>
</evidence>